<comment type="caution">
    <text evidence="2">The sequence shown here is derived from an EMBL/GenBank/DDBJ whole genome shotgun (WGS) entry which is preliminary data.</text>
</comment>
<proteinExistence type="predicted"/>
<feature type="region of interest" description="Disordered" evidence="1">
    <location>
        <begin position="161"/>
        <end position="271"/>
    </location>
</feature>
<protein>
    <recommendedName>
        <fullName evidence="4">Amyloid fiber anchoring/assembly protein TapA</fullName>
    </recommendedName>
</protein>
<reference evidence="2 3" key="1">
    <citation type="submission" date="2016-01" db="EMBL/GenBank/DDBJ databases">
        <title>Genome Sequences of Twelve Sporeforming Bacillus Species Isolated from Foods.</title>
        <authorList>
            <person name="Berendsen E.M."/>
            <person name="Wells-Bennik M.H."/>
            <person name="Krawcyk A.O."/>
            <person name="De Jong A."/>
            <person name="Holsappel S."/>
            <person name="Eijlander R.T."/>
            <person name="Kuipers O.P."/>
        </authorList>
    </citation>
    <scope>NUCLEOTIDE SEQUENCE [LARGE SCALE GENOMIC DNA]</scope>
    <source>
        <strain evidence="2 3">B4102</strain>
    </source>
</reference>
<feature type="compositionally biased region" description="Basic and acidic residues" evidence="1">
    <location>
        <begin position="188"/>
        <end position="214"/>
    </location>
</feature>
<evidence type="ECO:0000256" key="1">
    <source>
        <dbReference type="SAM" id="MobiDB-lite"/>
    </source>
</evidence>
<feature type="compositionally biased region" description="Polar residues" evidence="1">
    <location>
        <begin position="215"/>
        <end position="237"/>
    </location>
</feature>
<sequence>MLVKLVAIWYIALFTGSYLTSNTGAYFNDSDDIKGTIIAGTWEVDDGKWDKSLLKFLGEKDQTIKSCVKTTISAAIKNTGNNMKDTSKFEVYSAKKGNPKDGSKIGEGTIPKLATNKSMNLTFAVKEPGNYKFKALQRPGHPGKGELWSETITIDCNKTKTTTTDKDENAKDDKKNETNTPEKQQSNSEDKKGTTDKQENSDESSKNTNEKQDPKNSNGNTNEKQNPKNLNDNTNQKQEPKDPSSDGKEKTTASEPKDDGDANIKSDGDQK</sequence>
<gene>
    <name evidence="2" type="ORF">B4102_1442</name>
</gene>
<feature type="compositionally biased region" description="Basic and acidic residues" evidence="1">
    <location>
        <begin position="163"/>
        <end position="177"/>
    </location>
</feature>
<dbReference type="GO" id="GO:0097311">
    <property type="term" value="C:bacterial biofilm matrix"/>
    <property type="evidence" value="ECO:0007669"/>
    <property type="project" value="InterPro"/>
</dbReference>
<dbReference type="NCBIfam" id="TIGR04087">
    <property type="entry name" value="YqxM_for_SipW"/>
    <property type="match status" value="1"/>
</dbReference>
<accession>A0A150KLV4</accession>
<dbReference type="AlphaFoldDB" id="A0A150KLV4"/>
<dbReference type="Proteomes" id="UP000075666">
    <property type="component" value="Unassembled WGS sequence"/>
</dbReference>
<keyword evidence="3" id="KW-1185">Reference proteome</keyword>
<dbReference type="PATRIC" id="fig|46224.3.peg.183"/>
<organism evidence="2 3">
    <name type="scientific">Heyndrickxia sporothermodurans</name>
    <dbReference type="NCBI Taxonomy" id="46224"/>
    <lineage>
        <taxon>Bacteria</taxon>
        <taxon>Bacillati</taxon>
        <taxon>Bacillota</taxon>
        <taxon>Bacilli</taxon>
        <taxon>Bacillales</taxon>
        <taxon>Bacillaceae</taxon>
        <taxon>Heyndrickxia</taxon>
    </lineage>
</organism>
<feature type="compositionally biased region" description="Basic and acidic residues" evidence="1">
    <location>
        <begin position="238"/>
        <end position="271"/>
    </location>
</feature>
<name>A0A150KLV4_9BACI</name>
<evidence type="ECO:0000313" key="3">
    <source>
        <dbReference type="Proteomes" id="UP000075666"/>
    </source>
</evidence>
<evidence type="ECO:0008006" key="4">
    <source>
        <dbReference type="Google" id="ProtNLM"/>
    </source>
</evidence>
<evidence type="ECO:0000313" key="2">
    <source>
        <dbReference type="EMBL" id="KYC95171.1"/>
    </source>
</evidence>
<dbReference type="STRING" id="46224.B4102_1442"/>
<dbReference type="InterPro" id="IPR023848">
    <property type="entry name" value="TasA"/>
</dbReference>
<dbReference type="EMBL" id="LQYN01000097">
    <property type="protein sequence ID" value="KYC95171.1"/>
    <property type="molecule type" value="Genomic_DNA"/>
</dbReference>